<gene>
    <name evidence="1" type="ORF">Pfra01_001144500</name>
</gene>
<accession>A0A9W6XHU7</accession>
<reference evidence="1" key="1">
    <citation type="submission" date="2023-04" db="EMBL/GenBank/DDBJ databases">
        <title>Phytophthora fragariaefolia NBRC 109709.</title>
        <authorList>
            <person name="Ichikawa N."/>
            <person name="Sato H."/>
            <person name="Tonouchi N."/>
        </authorList>
    </citation>
    <scope>NUCLEOTIDE SEQUENCE</scope>
    <source>
        <strain evidence="1">NBRC 109709</strain>
    </source>
</reference>
<name>A0A9W6XHU7_9STRA</name>
<protein>
    <submittedName>
        <fullName evidence="1">Unnamed protein product</fullName>
    </submittedName>
</protein>
<proteinExistence type="predicted"/>
<evidence type="ECO:0000313" key="2">
    <source>
        <dbReference type="Proteomes" id="UP001165121"/>
    </source>
</evidence>
<keyword evidence="2" id="KW-1185">Reference proteome</keyword>
<organism evidence="1 2">
    <name type="scientific">Phytophthora fragariaefolia</name>
    <dbReference type="NCBI Taxonomy" id="1490495"/>
    <lineage>
        <taxon>Eukaryota</taxon>
        <taxon>Sar</taxon>
        <taxon>Stramenopiles</taxon>
        <taxon>Oomycota</taxon>
        <taxon>Peronosporomycetes</taxon>
        <taxon>Peronosporales</taxon>
        <taxon>Peronosporaceae</taxon>
        <taxon>Phytophthora</taxon>
    </lineage>
</organism>
<dbReference type="EMBL" id="BSXT01001127">
    <property type="protein sequence ID" value="GMF39004.1"/>
    <property type="molecule type" value="Genomic_DNA"/>
</dbReference>
<dbReference type="AlphaFoldDB" id="A0A9W6XHU7"/>
<comment type="caution">
    <text evidence="1">The sequence shown here is derived from an EMBL/GenBank/DDBJ whole genome shotgun (WGS) entry which is preliminary data.</text>
</comment>
<dbReference type="OrthoDB" id="65815at2759"/>
<dbReference type="Proteomes" id="UP001165121">
    <property type="component" value="Unassembled WGS sequence"/>
</dbReference>
<sequence length="310" mass="34496">MIEIGEYKTGRNSSACMKALLRKSGKSVEPQNPVWDWIPTPDMPVKAASAVAPFKGENFPQYVLYRPVRGSARHSIAAETISNDTENTQPLVVAQTQASTLLTTASRLHQDQPPQRKVRLASIGFRRPLPSPSLRPSLSEQLKTISQEAQAITAQLAITYKLPGRSNAPALVSSSSHGNADLAHDKLAFQATTMGLNVGKLECRFPCPVTFASDRCTYLFQHPFETKEILMIMYYRDMLHASINMGDHSFRFRLSRVLEQFGDDYNPKNTQHWIRIVLATASEAKKVKQFLASLDVTASSHTRISCHANK</sequence>
<evidence type="ECO:0000313" key="1">
    <source>
        <dbReference type="EMBL" id="GMF39004.1"/>
    </source>
</evidence>